<organism evidence="6 7">
    <name type="scientific">Nostoc linckia z8</name>
    <dbReference type="NCBI Taxonomy" id="1628746"/>
    <lineage>
        <taxon>Bacteria</taxon>
        <taxon>Bacillati</taxon>
        <taxon>Cyanobacteriota</taxon>
        <taxon>Cyanophyceae</taxon>
        <taxon>Nostocales</taxon>
        <taxon>Nostocaceae</taxon>
        <taxon>Nostoc</taxon>
    </lineage>
</organism>
<feature type="domain" description="HTH lysR-type" evidence="5">
    <location>
        <begin position="1"/>
        <end position="60"/>
    </location>
</feature>
<dbReference type="Proteomes" id="UP000222310">
    <property type="component" value="Unassembled WGS sequence"/>
</dbReference>
<dbReference type="EMBL" id="LAHD01000105">
    <property type="protein sequence ID" value="PHJ98033.1"/>
    <property type="molecule type" value="Genomic_DNA"/>
</dbReference>
<comment type="similarity">
    <text evidence="1">Belongs to the LysR transcriptional regulatory family.</text>
</comment>
<dbReference type="SUPFAM" id="SSF53850">
    <property type="entry name" value="Periplasmic binding protein-like II"/>
    <property type="match status" value="1"/>
</dbReference>
<dbReference type="InterPro" id="IPR005119">
    <property type="entry name" value="LysR_subst-bd"/>
</dbReference>
<evidence type="ECO:0000256" key="1">
    <source>
        <dbReference type="ARBA" id="ARBA00009437"/>
    </source>
</evidence>
<dbReference type="Pfam" id="PF03466">
    <property type="entry name" value="LysR_substrate"/>
    <property type="match status" value="1"/>
</dbReference>
<dbReference type="Gene3D" id="1.10.10.10">
    <property type="entry name" value="Winged helix-like DNA-binding domain superfamily/Winged helix DNA-binding domain"/>
    <property type="match status" value="1"/>
</dbReference>
<keyword evidence="2" id="KW-0805">Transcription regulation</keyword>
<dbReference type="PANTHER" id="PTHR30346:SF0">
    <property type="entry name" value="HCA OPERON TRANSCRIPTIONAL ACTIVATOR HCAR"/>
    <property type="match status" value="1"/>
</dbReference>
<name>A0A9Q5Z7N0_NOSLI</name>
<evidence type="ECO:0000259" key="5">
    <source>
        <dbReference type="PROSITE" id="PS50931"/>
    </source>
</evidence>
<dbReference type="InterPro" id="IPR036390">
    <property type="entry name" value="WH_DNA-bd_sf"/>
</dbReference>
<gene>
    <name evidence="6" type="ORF">VF08_27555</name>
</gene>
<dbReference type="PROSITE" id="PS50931">
    <property type="entry name" value="HTH_LYSR"/>
    <property type="match status" value="1"/>
</dbReference>
<keyword evidence="4" id="KW-0804">Transcription</keyword>
<dbReference type="CDD" id="cd08414">
    <property type="entry name" value="PBP2_LTTR_aromatics_like"/>
    <property type="match status" value="1"/>
</dbReference>
<dbReference type="GO" id="GO:0003700">
    <property type="term" value="F:DNA-binding transcription factor activity"/>
    <property type="evidence" value="ECO:0007669"/>
    <property type="project" value="InterPro"/>
</dbReference>
<accession>A0A9Q5Z7N0</accession>
<proteinExistence type="inferred from homology"/>
<protein>
    <submittedName>
        <fullName evidence="6">LysR family transcriptional regulator</fullName>
    </submittedName>
</protein>
<dbReference type="InterPro" id="IPR036388">
    <property type="entry name" value="WH-like_DNA-bd_sf"/>
</dbReference>
<dbReference type="Pfam" id="PF00126">
    <property type="entry name" value="HTH_1"/>
    <property type="match status" value="1"/>
</dbReference>
<dbReference type="InterPro" id="IPR000847">
    <property type="entry name" value="LysR_HTH_N"/>
</dbReference>
<comment type="caution">
    <text evidence="6">The sequence shown here is derived from an EMBL/GenBank/DDBJ whole genome shotgun (WGS) entry which is preliminary data.</text>
</comment>
<evidence type="ECO:0000256" key="4">
    <source>
        <dbReference type="ARBA" id="ARBA00023163"/>
    </source>
</evidence>
<evidence type="ECO:0000313" key="6">
    <source>
        <dbReference type="EMBL" id="PHJ98033.1"/>
    </source>
</evidence>
<evidence type="ECO:0000256" key="2">
    <source>
        <dbReference type="ARBA" id="ARBA00023015"/>
    </source>
</evidence>
<dbReference type="FunFam" id="1.10.10.10:FF:000001">
    <property type="entry name" value="LysR family transcriptional regulator"/>
    <property type="match status" value="1"/>
</dbReference>
<dbReference type="Gene3D" id="3.40.190.10">
    <property type="entry name" value="Periplasmic binding protein-like II"/>
    <property type="match status" value="2"/>
</dbReference>
<dbReference type="PANTHER" id="PTHR30346">
    <property type="entry name" value="TRANSCRIPTIONAL DUAL REGULATOR HCAR-RELATED"/>
    <property type="match status" value="1"/>
</dbReference>
<dbReference type="GeneID" id="57098513"/>
<dbReference type="SUPFAM" id="SSF46785">
    <property type="entry name" value="Winged helix' DNA-binding domain"/>
    <property type="match status" value="1"/>
</dbReference>
<evidence type="ECO:0000313" key="7">
    <source>
        <dbReference type="Proteomes" id="UP000222310"/>
    </source>
</evidence>
<dbReference type="AlphaFoldDB" id="A0A9Q5Z7N0"/>
<dbReference type="GO" id="GO:0032993">
    <property type="term" value="C:protein-DNA complex"/>
    <property type="evidence" value="ECO:0007669"/>
    <property type="project" value="TreeGrafter"/>
</dbReference>
<reference evidence="6 7" key="1">
    <citation type="submission" date="2015-02" db="EMBL/GenBank/DDBJ databases">
        <title>Nostoc linckia genome annotation.</title>
        <authorList>
            <person name="Zhou Z."/>
        </authorList>
    </citation>
    <scope>NUCLEOTIDE SEQUENCE [LARGE SCALE GENOMIC DNA]</scope>
    <source>
        <strain evidence="7">z8</strain>
    </source>
</reference>
<dbReference type="RefSeq" id="WP_099070080.1">
    <property type="nucleotide sequence ID" value="NZ_LAHD01000105.1"/>
</dbReference>
<sequence>MDADLRLLRYFVAVAQELNFTRAAEQLYISQPALSKQIRQLERELGIELLRRNSREVKLTAAGETLLPLAQGLIEDWQFTLLTLREAAARETQTLRVGFICRIGSELTKSILSRFQELQPGWRVAIRFFEFSDPTAGLLSGNTDVALLRLPVPKQEKLFTEILLVEPRWVALSSDHPLAQEEVLQIADLVNEPFITVPTEAGIWRDHWLAKNERDGHPIVYGTEVNNTNEAMEAVINGQGIALVSETTTQIYALSGQTFRPVRDITPSVLAVAWRRDSANSVVDNFVQACLDVCQPSRDFQIQK</sequence>
<dbReference type="GO" id="GO:0003677">
    <property type="term" value="F:DNA binding"/>
    <property type="evidence" value="ECO:0007669"/>
    <property type="project" value="UniProtKB-KW"/>
</dbReference>
<dbReference type="PRINTS" id="PR00039">
    <property type="entry name" value="HTHLYSR"/>
</dbReference>
<evidence type="ECO:0000256" key="3">
    <source>
        <dbReference type="ARBA" id="ARBA00023125"/>
    </source>
</evidence>
<keyword evidence="3" id="KW-0238">DNA-binding</keyword>